<name>A0ACC0KGF7_CHOFU</name>
<reference evidence="1 2" key="1">
    <citation type="journal article" date="2022" name="Genome Biol. Evol.">
        <title>The Spruce Budworm Genome: Reconstructing the Evolutionary History of Antifreeze Proteins.</title>
        <authorList>
            <person name="Beliveau C."/>
            <person name="Gagne P."/>
            <person name="Picq S."/>
            <person name="Vernygora O."/>
            <person name="Keeling C.I."/>
            <person name="Pinkney K."/>
            <person name="Doucet D."/>
            <person name="Wen F."/>
            <person name="Johnston J.S."/>
            <person name="Maaroufi H."/>
            <person name="Boyle B."/>
            <person name="Laroche J."/>
            <person name="Dewar K."/>
            <person name="Juretic N."/>
            <person name="Blackburn G."/>
            <person name="Nisole A."/>
            <person name="Brunet B."/>
            <person name="Brandao M."/>
            <person name="Lumley L."/>
            <person name="Duan J."/>
            <person name="Quan G."/>
            <person name="Lucarotti C.J."/>
            <person name="Roe A.D."/>
            <person name="Sperling F.A.H."/>
            <person name="Levesque R.C."/>
            <person name="Cusson M."/>
        </authorList>
    </citation>
    <scope>NUCLEOTIDE SEQUENCE [LARGE SCALE GENOMIC DNA]</scope>
    <source>
        <strain evidence="1">Glfc:IPQL:Cfum</strain>
    </source>
</reference>
<proteinExistence type="predicted"/>
<sequence>MEAAAAVTKIRRIQGAFQVIALLQLTAIHWPQQCVLVPDDSGTIRYDFIIVGGGSAGCVLANRLSEEPNVRVLMIEAGGDPPFETMLPGLPLYIPNSEQDWNHTAAFDKNRKEYQQDTVTPLPQGKMLGGTSTMNSMLYVRGNPNDYQTWADTVNDDSWNYENILPYFKKSEYMDDPSIRQSKYKDFHGTNGFLHITKESQKEEKKYLDVLKELGYDVVLDVNGNDTLGFTEASFTASKGVRQSAAFSFLRPVKHRHNLDVLKNTLVTKILFDGSNSAIGVQAMTANNESVTIMVEKEVIVTAGGFGSAKLLMLSGIGPEGHLKSLGIETLSNLPVGENLQDHVGCVVAYTFKEEHKPPKIPNYAQCSSTIIGFVALDKSQVFPDYQCVMSALPNDSEKSLESCLSHALDYDICQKLHEANKGREMIYVTISLLHPKSRGVIQLKSSDPTDKPLIFLNYFSDVNDLDKLVESLKDFDKIRTSTYFNRVGGEFVDLRLPKCSGLPMGSNEYWRCHVLSTRVTSSHFSGACAMGSVLDERLRVRGVHRLRVADSSAMPNITSGNLYAAVIMLAEKASDMIKEDNGLAVTSP</sequence>
<keyword evidence="2" id="KW-1185">Reference proteome</keyword>
<evidence type="ECO:0000313" key="2">
    <source>
        <dbReference type="Proteomes" id="UP001064048"/>
    </source>
</evidence>
<organism evidence="1 2">
    <name type="scientific">Choristoneura fumiferana</name>
    <name type="common">Spruce budworm moth</name>
    <name type="synonym">Archips fumiferana</name>
    <dbReference type="NCBI Taxonomy" id="7141"/>
    <lineage>
        <taxon>Eukaryota</taxon>
        <taxon>Metazoa</taxon>
        <taxon>Ecdysozoa</taxon>
        <taxon>Arthropoda</taxon>
        <taxon>Hexapoda</taxon>
        <taxon>Insecta</taxon>
        <taxon>Pterygota</taxon>
        <taxon>Neoptera</taxon>
        <taxon>Endopterygota</taxon>
        <taxon>Lepidoptera</taxon>
        <taxon>Glossata</taxon>
        <taxon>Ditrysia</taxon>
        <taxon>Tortricoidea</taxon>
        <taxon>Tortricidae</taxon>
        <taxon>Tortricinae</taxon>
        <taxon>Choristoneura</taxon>
    </lineage>
</organism>
<comment type="caution">
    <text evidence="1">The sequence shown here is derived from an EMBL/GenBank/DDBJ whole genome shotgun (WGS) entry which is preliminary data.</text>
</comment>
<gene>
    <name evidence="1" type="ORF">MSG28_003850</name>
</gene>
<accession>A0ACC0KGF7</accession>
<dbReference type="EMBL" id="CM046106">
    <property type="protein sequence ID" value="KAI8435573.1"/>
    <property type="molecule type" value="Genomic_DNA"/>
</dbReference>
<protein>
    <submittedName>
        <fullName evidence="1">Uncharacterized protein</fullName>
    </submittedName>
</protein>
<dbReference type="Proteomes" id="UP001064048">
    <property type="component" value="Chromosome 6"/>
</dbReference>
<evidence type="ECO:0000313" key="1">
    <source>
        <dbReference type="EMBL" id="KAI8435573.1"/>
    </source>
</evidence>